<evidence type="ECO:0000256" key="1">
    <source>
        <dbReference type="ARBA" id="ARBA00008766"/>
    </source>
</evidence>
<dbReference type="Proteomes" id="UP000887575">
    <property type="component" value="Unassembled WGS sequence"/>
</dbReference>
<dbReference type="Pfam" id="PF16188">
    <property type="entry name" value="Peptidase_M24_C"/>
    <property type="match status" value="1"/>
</dbReference>
<accession>A0AAF3J2H1</accession>
<evidence type="ECO:0000313" key="4">
    <source>
        <dbReference type="Proteomes" id="UP000887575"/>
    </source>
</evidence>
<dbReference type="PANTHER" id="PTHR43763">
    <property type="entry name" value="XAA-PRO AMINOPEPTIDASE 1"/>
    <property type="match status" value="1"/>
</dbReference>
<dbReference type="InterPro" id="IPR036005">
    <property type="entry name" value="Creatinase/aminopeptidase-like"/>
</dbReference>
<dbReference type="InterPro" id="IPR000994">
    <property type="entry name" value="Pept_M24"/>
</dbReference>
<dbReference type="Pfam" id="PF16189">
    <property type="entry name" value="Creatinase_N_2"/>
    <property type="match status" value="1"/>
</dbReference>
<evidence type="ECO:0000259" key="2">
    <source>
        <dbReference type="Pfam" id="PF00557"/>
    </source>
</evidence>
<evidence type="ECO:0008006" key="6">
    <source>
        <dbReference type="Google" id="ProtNLM"/>
    </source>
</evidence>
<dbReference type="PANTHER" id="PTHR43763:SF6">
    <property type="entry name" value="XAA-PRO AMINOPEPTIDASE 1"/>
    <property type="match status" value="1"/>
</dbReference>
<dbReference type="InterPro" id="IPR029149">
    <property type="entry name" value="Creatin/AminoP/Spt16_N"/>
</dbReference>
<organism evidence="4 5">
    <name type="scientific">Mesorhabditis belari</name>
    <dbReference type="NCBI Taxonomy" id="2138241"/>
    <lineage>
        <taxon>Eukaryota</taxon>
        <taxon>Metazoa</taxon>
        <taxon>Ecdysozoa</taxon>
        <taxon>Nematoda</taxon>
        <taxon>Chromadorea</taxon>
        <taxon>Rhabditida</taxon>
        <taxon>Rhabditina</taxon>
        <taxon>Rhabditomorpha</taxon>
        <taxon>Rhabditoidea</taxon>
        <taxon>Rhabditidae</taxon>
        <taxon>Mesorhabditinae</taxon>
        <taxon>Mesorhabditis</taxon>
    </lineage>
</organism>
<name>A0AAF3J2H1_9BILA</name>
<dbReference type="CDD" id="cd01085">
    <property type="entry name" value="APP"/>
    <property type="match status" value="1"/>
</dbReference>
<dbReference type="AlphaFoldDB" id="A0AAF3J2H1"/>
<dbReference type="FunFam" id="3.90.230.10:FF:000009">
    <property type="entry name" value="xaa-Pro aminopeptidase 2"/>
    <property type="match status" value="1"/>
</dbReference>
<evidence type="ECO:0000259" key="3">
    <source>
        <dbReference type="Pfam" id="PF16188"/>
    </source>
</evidence>
<dbReference type="Gene3D" id="3.90.230.10">
    <property type="entry name" value="Creatinase/methionine aminopeptidase superfamily"/>
    <property type="match status" value="1"/>
</dbReference>
<dbReference type="InterPro" id="IPR033740">
    <property type="entry name" value="Pept_M24B"/>
</dbReference>
<dbReference type="InterPro" id="IPR050422">
    <property type="entry name" value="X-Pro_aminopeptidase_P"/>
</dbReference>
<dbReference type="InterPro" id="IPR032416">
    <property type="entry name" value="Peptidase_M24_C"/>
</dbReference>
<protein>
    <recommendedName>
        <fullName evidence="6">Xaa-Pro aminopeptidase</fullName>
    </recommendedName>
</protein>
<comment type="similarity">
    <text evidence="1">Belongs to the peptidase M24B family.</text>
</comment>
<feature type="domain" description="Peptidase M24" evidence="2">
    <location>
        <begin position="158"/>
        <end position="373"/>
    </location>
</feature>
<dbReference type="WBParaSite" id="MBELARI_LOCUS12109">
    <property type="protein sequence ID" value="MBELARI_LOCUS12109"/>
    <property type="gene ID" value="MBELARI_LOCUS12109"/>
</dbReference>
<proteinExistence type="inferred from homology"/>
<dbReference type="Pfam" id="PF00557">
    <property type="entry name" value="Peptidase_M24"/>
    <property type="match status" value="1"/>
</dbReference>
<feature type="domain" description="Peptidase M24 C-terminal" evidence="3">
    <location>
        <begin position="383"/>
        <end position="444"/>
    </location>
</feature>
<evidence type="ECO:0000313" key="5">
    <source>
        <dbReference type="WBParaSite" id="MBELARI_LOCUS12109"/>
    </source>
</evidence>
<sequence>MVIALNETQHGRPIGVKVREIRETLIKKKADAIIFSALDDIMWLMNIRGFDIPYNPLAFSIAFVTNSELHLFIDPTKIDKQVADHLNLGLVTVHSYDSANQFLQAWHEKNKSLQGYKVFVPNSTNYSLASIFGKENLLVAMSPIQMMKAVKNSVEMAGMRASHIRDSAALIEFLHWLEVEVEAGHDVDEISAAEKVRHFRAQQPGFVDLSFSTISASGEHAALPHYKYDAETGKAKIVKGGVYLVDSGGQYHDGTTDVTRTVVIGQGDDQFSFHNTLVLRGHIENAMAKFPKGIQGVRLDTLSRQALWEQGLDFGHGTGHGVGHFLSVHEGPCGISYRVSAGDEGLQAGMVLTIEPGYYLPGKYGIRIENCYELVEDAEHSAFLRFKELTLVPIQLTLIKKNLLEKKHVAWLNEYHATVLRVVGKYLLKTGKEAVYLWLEKQCVQLDEQSYDLWLTCV</sequence>
<keyword evidence="4" id="KW-1185">Reference proteome</keyword>
<reference evidence="5" key="1">
    <citation type="submission" date="2024-02" db="UniProtKB">
        <authorList>
            <consortium name="WormBaseParasite"/>
        </authorList>
    </citation>
    <scope>IDENTIFICATION</scope>
</reference>
<dbReference type="Gene3D" id="3.40.350.10">
    <property type="entry name" value="Creatinase/prolidase N-terminal domain"/>
    <property type="match status" value="1"/>
</dbReference>
<dbReference type="SUPFAM" id="SSF55920">
    <property type="entry name" value="Creatinase/aminopeptidase"/>
    <property type="match status" value="1"/>
</dbReference>
<dbReference type="GO" id="GO:0070006">
    <property type="term" value="F:metalloaminopeptidase activity"/>
    <property type="evidence" value="ECO:0007669"/>
    <property type="project" value="InterPro"/>
</dbReference>